<comment type="caution">
    <text evidence="3">The sequence shown here is derived from an EMBL/GenBank/DDBJ whole genome shotgun (WGS) entry which is preliminary data.</text>
</comment>
<sequence length="461" mass="51579">MNYSEKKQYTLSQKIKFFLPSLLGLFLFVIPLQWGTILNIEALGSNFTIGVGAMAEMGKVAIGESLPFFMTWVIVVSAVVTMFCTIFKPQFIKKDSIWNKLFVVTPLWLFFRVIGAIFAIVTYYSIGSEVIYSRATGGTMIFDLMPTLATWFFFSGFFLPFLMNFGLMDFFGTMIRRIMRPLFRVPGRAAIDGITSWIGSGPVGVVLTDKQYKQGYYTAKEASIIAVCFSLVSLPFAVVVANFLDLAQYFPQFYLTICLVSLVAAVILPRIWPLTIKEDVYHPKAGKQINEEVPENYSQFEWALANGYAKAETANSLGEIIKDGIMTVIDVYVTLMPLVMCWGTFALILTEYTPIFEWLAVPLIPIFKLLQVPEASLASQATLLGFADMFLPSVIVSSVSSELTRFVVGVMSFSQLIYMSETGAVILNSEIPLDLKDLFIIFVERTIITLPLAVLLAHLFL</sequence>
<dbReference type="Proteomes" id="UP000721415">
    <property type="component" value="Unassembled WGS sequence"/>
</dbReference>
<feature type="transmembrane region" description="Helical" evidence="1">
    <location>
        <begin position="15"/>
        <end position="34"/>
    </location>
</feature>
<feature type="transmembrane region" description="Helical" evidence="1">
    <location>
        <begin position="406"/>
        <end position="427"/>
    </location>
</feature>
<proteinExistence type="predicted"/>
<keyword evidence="1" id="KW-0472">Membrane</keyword>
<feature type="transmembrane region" description="Helical" evidence="1">
    <location>
        <begin position="222"/>
        <end position="243"/>
    </location>
</feature>
<dbReference type="InterPro" id="IPR011642">
    <property type="entry name" value="Gate_dom"/>
</dbReference>
<feature type="domain" description="Nucleoside transporter/FeoB GTPase Gate" evidence="2">
    <location>
        <begin position="147"/>
        <end position="244"/>
    </location>
</feature>
<evidence type="ECO:0000313" key="4">
    <source>
        <dbReference type="Proteomes" id="UP000721415"/>
    </source>
</evidence>
<feature type="transmembrane region" description="Helical" evidence="1">
    <location>
        <begin position="331"/>
        <end position="349"/>
    </location>
</feature>
<feature type="transmembrane region" description="Helical" evidence="1">
    <location>
        <begin position="66"/>
        <end position="87"/>
    </location>
</feature>
<evidence type="ECO:0000256" key="1">
    <source>
        <dbReference type="SAM" id="Phobius"/>
    </source>
</evidence>
<feature type="transmembrane region" description="Helical" evidence="1">
    <location>
        <begin position="249"/>
        <end position="268"/>
    </location>
</feature>
<keyword evidence="1" id="KW-0812">Transmembrane</keyword>
<evidence type="ECO:0000259" key="2">
    <source>
        <dbReference type="Pfam" id="PF07670"/>
    </source>
</evidence>
<dbReference type="RefSeq" id="WP_197116081.1">
    <property type="nucleotide sequence ID" value="NZ_JACBXQ010000006.1"/>
</dbReference>
<organism evidence="3 4">
    <name type="scientific">Facklamia lactis</name>
    <dbReference type="NCBI Taxonomy" id="2749967"/>
    <lineage>
        <taxon>Bacteria</taxon>
        <taxon>Bacillati</taxon>
        <taxon>Bacillota</taxon>
        <taxon>Bacilli</taxon>
        <taxon>Lactobacillales</taxon>
        <taxon>Aerococcaceae</taxon>
        <taxon>Facklamia</taxon>
    </lineage>
</organism>
<gene>
    <name evidence="3" type="ORF">HZY91_09850</name>
</gene>
<protein>
    <submittedName>
        <fullName evidence="3">YjiH family protein</fullName>
    </submittedName>
</protein>
<feature type="transmembrane region" description="Helical" evidence="1">
    <location>
        <begin position="148"/>
        <end position="171"/>
    </location>
</feature>
<keyword evidence="1" id="KW-1133">Transmembrane helix</keyword>
<evidence type="ECO:0000313" key="3">
    <source>
        <dbReference type="EMBL" id="MBG9987168.1"/>
    </source>
</evidence>
<feature type="transmembrane region" description="Helical" evidence="1">
    <location>
        <begin position="107"/>
        <end position="126"/>
    </location>
</feature>
<keyword evidence="4" id="KW-1185">Reference proteome</keyword>
<dbReference type="EMBL" id="JACBXQ010000006">
    <property type="protein sequence ID" value="MBG9987168.1"/>
    <property type="molecule type" value="Genomic_DNA"/>
</dbReference>
<feature type="transmembrane region" description="Helical" evidence="1">
    <location>
        <begin position="383"/>
        <end position="400"/>
    </location>
</feature>
<name>A0ABS0LSM8_9LACT</name>
<reference evidence="3 4" key="1">
    <citation type="submission" date="2020-07" db="EMBL/GenBank/DDBJ databases">
        <title>Facklamia lactis sp. nov., isolated from raw milk.</title>
        <authorList>
            <person name="Doll E.V."/>
            <person name="Huptas C."/>
            <person name="Staib L."/>
            <person name="Wenning M."/>
            <person name="Scherer S."/>
        </authorList>
    </citation>
    <scope>NUCLEOTIDE SEQUENCE [LARGE SCALE GENOMIC DNA]</scope>
    <source>
        <strain evidence="3 4">DSM 111018</strain>
    </source>
</reference>
<accession>A0ABS0LSM8</accession>
<dbReference type="Pfam" id="PF07670">
    <property type="entry name" value="Gate"/>
    <property type="match status" value="1"/>
</dbReference>
<feature type="transmembrane region" description="Helical" evidence="1">
    <location>
        <begin position="439"/>
        <end position="460"/>
    </location>
</feature>